<evidence type="ECO:0000256" key="8">
    <source>
        <dbReference type="ARBA" id="ARBA00023136"/>
    </source>
</evidence>
<comment type="pathway">
    <text evidence="2">Lipid metabolism.</text>
</comment>
<keyword evidence="4" id="KW-0256">Endoplasmic reticulum</keyword>
<keyword evidence="11" id="KW-0808">Transferase</keyword>
<evidence type="ECO:0000256" key="1">
    <source>
        <dbReference type="ARBA" id="ARBA00004477"/>
    </source>
</evidence>
<dbReference type="GO" id="GO:0004758">
    <property type="term" value="F:serine C-palmitoyltransferase activity"/>
    <property type="evidence" value="ECO:0007669"/>
    <property type="project" value="TreeGrafter"/>
</dbReference>
<dbReference type="InParanoid" id="A0A1V9X002"/>
<dbReference type="Pfam" id="PF11779">
    <property type="entry name" value="SPT_ssu-like"/>
    <property type="match status" value="1"/>
</dbReference>
<sequence length="100" mass="11536">MNKCQTMITGKPDEEILSSSINLAQMTETAKRQKPEYFDNSIKGRLKWLYLQWELLTAIYMLEPWEKHVFNVVAVSTVAILFYILVVMLPRIIGLLNASS</sequence>
<dbReference type="Proteomes" id="UP000192247">
    <property type="component" value="Unassembled WGS sequence"/>
</dbReference>
<keyword evidence="8 10" id="KW-0472">Membrane</keyword>
<dbReference type="InterPro" id="IPR024512">
    <property type="entry name" value="Ser_palmitoyltrfase_ssu-like"/>
</dbReference>
<organism evidence="11 12">
    <name type="scientific">Tropilaelaps mercedesae</name>
    <dbReference type="NCBI Taxonomy" id="418985"/>
    <lineage>
        <taxon>Eukaryota</taxon>
        <taxon>Metazoa</taxon>
        <taxon>Ecdysozoa</taxon>
        <taxon>Arthropoda</taxon>
        <taxon>Chelicerata</taxon>
        <taxon>Arachnida</taxon>
        <taxon>Acari</taxon>
        <taxon>Parasitiformes</taxon>
        <taxon>Mesostigmata</taxon>
        <taxon>Gamasina</taxon>
        <taxon>Dermanyssoidea</taxon>
        <taxon>Laelapidae</taxon>
        <taxon>Tropilaelaps</taxon>
    </lineage>
</organism>
<evidence type="ECO:0000313" key="12">
    <source>
        <dbReference type="Proteomes" id="UP000192247"/>
    </source>
</evidence>
<dbReference type="GO" id="GO:0046513">
    <property type="term" value="P:ceramide biosynthetic process"/>
    <property type="evidence" value="ECO:0007669"/>
    <property type="project" value="TreeGrafter"/>
</dbReference>
<keyword evidence="5" id="KW-0746">Sphingolipid metabolism</keyword>
<dbReference type="AlphaFoldDB" id="A0A1V9X002"/>
<dbReference type="GO" id="GO:0005789">
    <property type="term" value="C:endoplasmic reticulum membrane"/>
    <property type="evidence" value="ECO:0007669"/>
    <property type="project" value="UniProtKB-SubCell"/>
</dbReference>
<evidence type="ECO:0000256" key="4">
    <source>
        <dbReference type="ARBA" id="ARBA00022824"/>
    </source>
</evidence>
<keyword evidence="7" id="KW-0443">Lipid metabolism</keyword>
<proteinExistence type="inferred from homology"/>
<dbReference type="GO" id="GO:0017059">
    <property type="term" value="C:serine palmitoyltransferase complex"/>
    <property type="evidence" value="ECO:0007669"/>
    <property type="project" value="TreeGrafter"/>
</dbReference>
<evidence type="ECO:0000256" key="9">
    <source>
        <dbReference type="ARBA" id="ARBA00038370"/>
    </source>
</evidence>
<dbReference type="PANTHER" id="PTHR47084">
    <property type="entry name" value="SERINE PALMITOYLTRANSFERASE SMALL SUBUNIT A"/>
    <property type="match status" value="1"/>
</dbReference>
<name>A0A1V9X002_9ACAR</name>
<evidence type="ECO:0000256" key="7">
    <source>
        <dbReference type="ARBA" id="ARBA00023098"/>
    </source>
</evidence>
<dbReference type="InterPro" id="IPR051900">
    <property type="entry name" value="SPT_small_subunit"/>
</dbReference>
<comment type="caution">
    <text evidence="11">The sequence shown here is derived from an EMBL/GenBank/DDBJ whole genome shotgun (WGS) entry which is preliminary data.</text>
</comment>
<reference evidence="11 12" key="1">
    <citation type="journal article" date="2017" name="Gigascience">
        <title>Draft genome of the honey bee ectoparasitic mite, Tropilaelaps mercedesae, is shaped by the parasitic life history.</title>
        <authorList>
            <person name="Dong X."/>
            <person name="Armstrong S.D."/>
            <person name="Xia D."/>
            <person name="Makepeace B.L."/>
            <person name="Darby A.C."/>
            <person name="Kadowaki T."/>
        </authorList>
    </citation>
    <scope>NUCLEOTIDE SEQUENCE [LARGE SCALE GENOMIC DNA]</scope>
    <source>
        <strain evidence="11">Wuxi-XJTLU</strain>
    </source>
</reference>
<feature type="transmembrane region" description="Helical" evidence="10">
    <location>
        <begin position="69"/>
        <end position="93"/>
    </location>
</feature>
<evidence type="ECO:0000256" key="2">
    <source>
        <dbReference type="ARBA" id="ARBA00005189"/>
    </source>
</evidence>
<protein>
    <submittedName>
        <fullName evidence="11">Serine palmitoyltransferase small subunit A-B-like</fullName>
    </submittedName>
</protein>
<evidence type="ECO:0000256" key="10">
    <source>
        <dbReference type="SAM" id="Phobius"/>
    </source>
</evidence>
<accession>A0A1V9X002</accession>
<evidence type="ECO:0000256" key="3">
    <source>
        <dbReference type="ARBA" id="ARBA00022692"/>
    </source>
</evidence>
<keyword evidence="3 10" id="KW-0812">Transmembrane</keyword>
<evidence type="ECO:0000313" key="11">
    <source>
        <dbReference type="EMBL" id="OQR66895.1"/>
    </source>
</evidence>
<evidence type="ECO:0000256" key="6">
    <source>
        <dbReference type="ARBA" id="ARBA00022989"/>
    </source>
</evidence>
<dbReference type="EMBL" id="MNPL01030678">
    <property type="protein sequence ID" value="OQR66895.1"/>
    <property type="molecule type" value="Genomic_DNA"/>
</dbReference>
<dbReference type="OrthoDB" id="202672at2759"/>
<gene>
    <name evidence="11" type="ORF">BIW11_13856</name>
</gene>
<keyword evidence="12" id="KW-1185">Reference proteome</keyword>
<comment type="subcellular location">
    <subcellularLocation>
        <location evidence="1">Endoplasmic reticulum membrane</location>
        <topology evidence="1">Multi-pass membrane protein</topology>
    </subcellularLocation>
</comment>
<comment type="similarity">
    <text evidence="9">Belongs to the SPTSS family. SPTSSA subfamily.</text>
</comment>
<keyword evidence="6 10" id="KW-1133">Transmembrane helix</keyword>
<dbReference type="PANTHER" id="PTHR47084:SF1">
    <property type="entry name" value="SERINE PALMITOYLTRANSFERASE SMALL SUBUNIT A"/>
    <property type="match status" value="1"/>
</dbReference>
<evidence type="ECO:0000256" key="5">
    <source>
        <dbReference type="ARBA" id="ARBA00022919"/>
    </source>
</evidence>